<dbReference type="EMBL" id="QXFT01002053">
    <property type="protein sequence ID" value="KAE9304831.1"/>
    <property type="molecule type" value="Genomic_DNA"/>
</dbReference>
<evidence type="ECO:0000313" key="3">
    <source>
        <dbReference type="Proteomes" id="UP000434957"/>
    </source>
</evidence>
<comment type="caution">
    <text evidence="1">The sequence shown here is derived from an EMBL/GenBank/DDBJ whole genome shotgun (WGS) entry which is preliminary data.</text>
</comment>
<dbReference type="Proteomes" id="UP000434957">
    <property type="component" value="Unassembled WGS sequence"/>
</dbReference>
<accession>A0A6A3NFA4</accession>
<dbReference type="AlphaFoldDB" id="A0A6A3NFA4"/>
<sequence length="91" mass="9845">MASVEYDVESDADTYSFAAVMLACSSEEVAIAWAMNAGPLALQPHHLPHRANDPHSELLRSLQYPDVEANQYPLLLGLRGPRDGGRAARAA</sequence>
<protein>
    <submittedName>
        <fullName evidence="1">Uncharacterized protein</fullName>
    </submittedName>
</protein>
<evidence type="ECO:0000313" key="2">
    <source>
        <dbReference type="EMBL" id="KAE9304831.1"/>
    </source>
</evidence>
<organism evidence="1 4">
    <name type="scientific">Phytophthora rubi</name>
    <dbReference type="NCBI Taxonomy" id="129364"/>
    <lineage>
        <taxon>Eukaryota</taxon>
        <taxon>Sar</taxon>
        <taxon>Stramenopiles</taxon>
        <taxon>Oomycota</taxon>
        <taxon>Peronosporomycetes</taxon>
        <taxon>Peronosporales</taxon>
        <taxon>Peronosporaceae</taxon>
        <taxon>Phytophthora</taxon>
    </lineage>
</organism>
<evidence type="ECO:0000313" key="4">
    <source>
        <dbReference type="Proteomes" id="UP000435112"/>
    </source>
</evidence>
<dbReference type="Proteomes" id="UP000435112">
    <property type="component" value="Unassembled WGS sequence"/>
</dbReference>
<dbReference type="EMBL" id="QXFU01000193">
    <property type="protein sequence ID" value="KAE9040770.1"/>
    <property type="molecule type" value="Genomic_DNA"/>
</dbReference>
<name>A0A6A3NFA4_9STRA</name>
<reference evidence="1 4" key="1">
    <citation type="submission" date="2018-09" db="EMBL/GenBank/DDBJ databases">
        <title>Genomic investigation of the strawberry pathogen Phytophthora fragariae indicates pathogenicity is determined by transcriptional variation in three key races.</title>
        <authorList>
            <person name="Adams T.M."/>
            <person name="Armitage A.D."/>
            <person name="Sobczyk M.K."/>
            <person name="Bates H.J."/>
            <person name="Dunwell J.M."/>
            <person name="Nellist C.F."/>
            <person name="Harrison R.J."/>
        </authorList>
    </citation>
    <scope>NUCLEOTIDE SEQUENCE [LARGE SCALE GENOMIC DNA]</scope>
    <source>
        <strain evidence="1 4">SCRP324</strain>
        <strain evidence="2 3">SCRP333</strain>
    </source>
</reference>
<evidence type="ECO:0000313" key="1">
    <source>
        <dbReference type="EMBL" id="KAE9040770.1"/>
    </source>
</evidence>
<gene>
    <name evidence="1" type="ORF">PR002_g4785</name>
    <name evidence="2" type="ORF">PR003_g21654</name>
</gene>
<keyword evidence="3" id="KW-1185">Reference proteome</keyword>
<proteinExistence type="predicted"/>